<protein>
    <submittedName>
        <fullName evidence="2">Uncharacterized protein</fullName>
    </submittedName>
</protein>
<keyword evidence="1" id="KW-0472">Membrane</keyword>
<sequence length="234" mass="24747">MTKDIDRLVASIAPDPGPGLTPGALELLDEIASATIAPARVTNGETDTAIPVLAPRWRPSLPFPRLLGAVVAAALAIIVPVVWSTGAPAYAVTKNPDGTVTVKVSELRDPEGLQSKLIERGVPASVTFVPSGSQCAPGRFRSVDAAYGTSNTRPQEAITLRSQRVTRVVAFDTLRIHPMFIRRGETLVLEFSTSDGPSNWRWSLGSWLAAAGTVVHPCTLVSTARRAGALPRPA</sequence>
<keyword evidence="1" id="KW-0812">Transmembrane</keyword>
<reference evidence="2" key="1">
    <citation type="journal article" date="2014" name="Int. J. Syst. Evol. Microbiol.">
        <title>Complete genome sequence of Corynebacterium casei LMG S-19264T (=DSM 44701T), isolated from a smear-ripened cheese.</title>
        <authorList>
            <consortium name="US DOE Joint Genome Institute (JGI-PGF)"/>
            <person name="Walter F."/>
            <person name="Albersmeier A."/>
            <person name="Kalinowski J."/>
            <person name="Ruckert C."/>
        </authorList>
    </citation>
    <scope>NUCLEOTIDE SEQUENCE</scope>
    <source>
        <strain evidence="2">JCM 13064</strain>
    </source>
</reference>
<accession>A0A917R0U5</accession>
<keyword evidence="3" id="KW-1185">Reference proteome</keyword>
<evidence type="ECO:0000313" key="2">
    <source>
        <dbReference type="EMBL" id="GGK81171.1"/>
    </source>
</evidence>
<dbReference type="AlphaFoldDB" id="A0A917R0U5"/>
<evidence type="ECO:0000313" key="3">
    <source>
        <dbReference type="Proteomes" id="UP000645217"/>
    </source>
</evidence>
<name>A0A917R0U5_9ACTN</name>
<dbReference type="Proteomes" id="UP000645217">
    <property type="component" value="Unassembled WGS sequence"/>
</dbReference>
<dbReference type="RefSeq" id="WP_189163113.1">
    <property type="nucleotide sequence ID" value="NZ_BMNT01000011.1"/>
</dbReference>
<keyword evidence="1" id="KW-1133">Transmembrane helix</keyword>
<comment type="caution">
    <text evidence="2">The sequence shown here is derived from an EMBL/GenBank/DDBJ whole genome shotgun (WGS) entry which is preliminary data.</text>
</comment>
<feature type="transmembrane region" description="Helical" evidence="1">
    <location>
        <begin position="66"/>
        <end position="83"/>
    </location>
</feature>
<organism evidence="2 3">
    <name type="scientific">Sphaerisporangium melleum</name>
    <dbReference type="NCBI Taxonomy" id="321316"/>
    <lineage>
        <taxon>Bacteria</taxon>
        <taxon>Bacillati</taxon>
        <taxon>Actinomycetota</taxon>
        <taxon>Actinomycetes</taxon>
        <taxon>Streptosporangiales</taxon>
        <taxon>Streptosporangiaceae</taxon>
        <taxon>Sphaerisporangium</taxon>
    </lineage>
</organism>
<proteinExistence type="predicted"/>
<reference evidence="2" key="2">
    <citation type="submission" date="2020-09" db="EMBL/GenBank/DDBJ databases">
        <authorList>
            <person name="Sun Q."/>
            <person name="Ohkuma M."/>
        </authorList>
    </citation>
    <scope>NUCLEOTIDE SEQUENCE</scope>
    <source>
        <strain evidence="2">JCM 13064</strain>
    </source>
</reference>
<dbReference type="EMBL" id="BMNT01000011">
    <property type="protein sequence ID" value="GGK81171.1"/>
    <property type="molecule type" value="Genomic_DNA"/>
</dbReference>
<evidence type="ECO:0000256" key="1">
    <source>
        <dbReference type="SAM" id="Phobius"/>
    </source>
</evidence>
<gene>
    <name evidence="2" type="ORF">GCM10007964_24810</name>
</gene>